<dbReference type="FunFam" id="3.15.10.30:FF:000001">
    <property type="entry name" value="Takeout-like protein 1"/>
    <property type="match status" value="1"/>
</dbReference>
<dbReference type="Gene3D" id="3.15.10.30">
    <property type="entry name" value="Haemolymph juvenile hormone binding protein"/>
    <property type="match status" value="1"/>
</dbReference>
<dbReference type="Pfam" id="PF06585">
    <property type="entry name" value="JHBP"/>
    <property type="match status" value="1"/>
</dbReference>
<proteinExistence type="inferred from homology"/>
<dbReference type="HOGENOM" id="CLU_069908_5_0_1"/>
<dbReference type="GO" id="GO:0005615">
    <property type="term" value="C:extracellular space"/>
    <property type="evidence" value="ECO:0000318"/>
    <property type="project" value="GO_Central"/>
</dbReference>
<feature type="chain" id="PRO_5003028903" evidence="4">
    <location>
        <begin position="17"/>
        <end position="245"/>
    </location>
</feature>
<name>D2A5E4_TRICA</name>
<feature type="signal peptide" evidence="4">
    <location>
        <begin position="1"/>
        <end position="16"/>
    </location>
</feature>
<evidence type="ECO:0000313" key="6">
    <source>
        <dbReference type="Proteomes" id="UP000007266"/>
    </source>
</evidence>
<reference evidence="5 6" key="1">
    <citation type="journal article" date="2008" name="Nature">
        <title>The genome of the model beetle and pest Tribolium castaneum.</title>
        <authorList>
            <consortium name="Tribolium Genome Sequencing Consortium"/>
            <person name="Richards S."/>
            <person name="Gibbs R.A."/>
            <person name="Weinstock G.M."/>
            <person name="Brown S.J."/>
            <person name="Denell R."/>
            <person name="Beeman R.W."/>
            <person name="Gibbs R."/>
            <person name="Beeman R.W."/>
            <person name="Brown S.J."/>
            <person name="Bucher G."/>
            <person name="Friedrich M."/>
            <person name="Grimmelikhuijzen C.J."/>
            <person name="Klingler M."/>
            <person name="Lorenzen M."/>
            <person name="Richards S."/>
            <person name="Roth S."/>
            <person name="Schroder R."/>
            <person name="Tautz D."/>
            <person name="Zdobnov E.M."/>
            <person name="Muzny D."/>
            <person name="Gibbs R.A."/>
            <person name="Weinstock G.M."/>
            <person name="Attaway T."/>
            <person name="Bell S."/>
            <person name="Buhay C.J."/>
            <person name="Chandrabose M.N."/>
            <person name="Chavez D."/>
            <person name="Clerk-Blankenburg K.P."/>
            <person name="Cree A."/>
            <person name="Dao M."/>
            <person name="Davis C."/>
            <person name="Chacko J."/>
            <person name="Dinh H."/>
            <person name="Dugan-Rocha S."/>
            <person name="Fowler G."/>
            <person name="Garner T.T."/>
            <person name="Garnes J."/>
            <person name="Gnirke A."/>
            <person name="Hawes A."/>
            <person name="Hernandez J."/>
            <person name="Hines S."/>
            <person name="Holder M."/>
            <person name="Hume J."/>
            <person name="Jhangiani S.N."/>
            <person name="Joshi V."/>
            <person name="Khan Z.M."/>
            <person name="Jackson L."/>
            <person name="Kovar C."/>
            <person name="Kowis A."/>
            <person name="Lee S."/>
            <person name="Lewis L.R."/>
            <person name="Margolis J."/>
            <person name="Morgan M."/>
            <person name="Nazareth L.V."/>
            <person name="Nguyen N."/>
            <person name="Okwuonu G."/>
            <person name="Parker D."/>
            <person name="Richards S."/>
            <person name="Ruiz S.J."/>
            <person name="Santibanez J."/>
            <person name="Savard J."/>
            <person name="Scherer S.E."/>
            <person name="Schneider B."/>
            <person name="Sodergren E."/>
            <person name="Tautz D."/>
            <person name="Vattahil S."/>
            <person name="Villasana D."/>
            <person name="White C.S."/>
            <person name="Wright R."/>
            <person name="Park Y."/>
            <person name="Beeman R.W."/>
            <person name="Lord J."/>
            <person name="Oppert B."/>
            <person name="Lorenzen M."/>
            <person name="Brown S."/>
            <person name="Wang L."/>
            <person name="Savard J."/>
            <person name="Tautz D."/>
            <person name="Richards S."/>
            <person name="Weinstock G."/>
            <person name="Gibbs R.A."/>
            <person name="Liu Y."/>
            <person name="Worley K."/>
            <person name="Weinstock G."/>
            <person name="Elsik C.G."/>
            <person name="Reese J.T."/>
            <person name="Elhaik E."/>
            <person name="Landan G."/>
            <person name="Graur D."/>
            <person name="Arensburger P."/>
            <person name="Atkinson P."/>
            <person name="Beeman R.W."/>
            <person name="Beidler J."/>
            <person name="Brown S.J."/>
            <person name="Demuth J.P."/>
            <person name="Drury D.W."/>
            <person name="Du Y.Z."/>
            <person name="Fujiwara H."/>
            <person name="Lorenzen M."/>
            <person name="Maselli V."/>
            <person name="Osanai M."/>
            <person name="Park Y."/>
            <person name="Robertson H.M."/>
            <person name="Tu Z."/>
            <person name="Wang J.J."/>
            <person name="Wang S."/>
            <person name="Richards S."/>
            <person name="Song H."/>
            <person name="Zhang L."/>
            <person name="Sodergren E."/>
            <person name="Werner D."/>
            <person name="Stanke M."/>
            <person name="Morgenstern B."/>
            <person name="Solovyev V."/>
            <person name="Kosarev P."/>
            <person name="Brown G."/>
            <person name="Chen H.C."/>
            <person name="Ermolaeva O."/>
            <person name="Hlavina W."/>
            <person name="Kapustin Y."/>
            <person name="Kiryutin B."/>
            <person name="Kitts P."/>
            <person name="Maglott D."/>
            <person name="Pruitt K."/>
            <person name="Sapojnikov V."/>
            <person name="Souvorov A."/>
            <person name="Mackey A.J."/>
            <person name="Waterhouse R.M."/>
            <person name="Wyder S."/>
            <person name="Zdobnov E.M."/>
            <person name="Zdobnov E.M."/>
            <person name="Wyder S."/>
            <person name="Kriventseva E.V."/>
            <person name="Kadowaki T."/>
            <person name="Bork P."/>
            <person name="Aranda M."/>
            <person name="Bao R."/>
            <person name="Beermann A."/>
            <person name="Berns N."/>
            <person name="Bolognesi R."/>
            <person name="Bonneton F."/>
            <person name="Bopp D."/>
            <person name="Brown S.J."/>
            <person name="Bucher G."/>
            <person name="Butts T."/>
            <person name="Chaumot A."/>
            <person name="Denell R.E."/>
            <person name="Ferrier D.E."/>
            <person name="Friedrich M."/>
            <person name="Gordon C.M."/>
            <person name="Jindra M."/>
            <person name="Klingler M."/>
            <person name="Lan Q."/>
            <person name="Lattorff H.M."/>
            <person name="Laudet V."/>
            <person name="von Levetsow C."/>
            <person name="Liu Z."/>
            <person name="Lutz R."/>
            <person name="Lynch J.A."/>
            <person name="da Fonseca R.N."/>
            <person name="Posnien N."/>
            <person name="Reuter R."/>
            <person name="Roth S."/>
            <person name="Savard J."/>
            <person name="Schinko J.B."/>
            <person name="Schmitt C."/>
            <person name="Schoppmeier M."/>
            <person name="Schroder R."/>
            <person name="Shippy T.D."/>
            <person name="Simonnet F."/>
            <person name="Marques-Souza H."/>
            <person name="Tautz D."/>
            <person name="Tomoyasu Y."/>
            <person name="Trauner J."/>
            <person name="Van der Zee M."/>
            <person name="Vervoort M."/>
            <person name="Wittkopp N."/>
            <person name="Wimmer E.A."/>
            <person name="Yang X."/>
            <person name="Jones A.K."/>
            <person name="Sattelle D.B."/>
            <person name="Ebert P.R."/>
            <person name="Nelson D."/>
            <person name="Scott J.G."/>
            <person name="Beeman R.W."/>
            <person name="Muthukrishnan S."/>
            <person name="Kramer K.J."/>
            <person name="Arakane Y."/>
            <person name="Beeman R.W."/>
            <person name="Zhu Q."/>
            <person name="Hogenkamp D."/>
            <person name="Dixit R."/>
            <person name="Oppert B."/>
            <person name="Jiang H."/>
            <person name="Zou Z."/>
            <person name="Marshall J."/>
            <person name="Elpidina E."/>
            <person name="Vinokurov K."/>
            <person name="Oppert C."/>
            <person name="Zou Z."/>
            <person name="Evans J."/>
            <person name="Lu Z."/>
            <person name="Zhao P."/>
            <person name="Sumathipala N."/>
            <person name="Altincicek B."/>
            <person name="Vilcinskas A."/>
            <person name="Williams M."/>
            <person name="Hultmark D."/>
            <person name="Hetru C."/>
            <person name="Jiang H."/>
            <person name="Grimmelikhuijzen C.J."/>
            <person name="Hauser F."/>
            <person name="Cazzamali G."/>
            <person name="Williamson M."/>
            <person name="Park Y."/>
            <person name="Li B."/>
            <person name="Tanaka Y."/>
            <person name="Predel R."/>
            <person name="Neupert S."/>
            <person name="Schachtner J."/>
            <person name="Verleyen P."/>
            <person name="Raible F."/>
            <person name="Bork P."/>
            <person name="Friedrich M."/>
            <person name="Walden K.K."/>
            <person name="Robertson H.M."/>
            <person name="Angeli S."/>
            <person name="Foret S."/>
            <person name="Bucher G."/>
            <person name="Schuetz S."/>
            <person name="Maleszka R."/>
            <person name="Wimmer E.A."/>
            <person name="Beeman R.W."/>
            <person name="Lorenzen M."/>
            <person name="Tomoyasu Y."/>
            <person name="Miller S.C."/>
            <person name="Grossmann D."/>
            <person name="Bucher G."/>
        </authorList>
    </citation>
    <scope>NUCLEOTIDE SEQUENCE [LARGE SCALE GENOMIC DNA]</scope>
    <source>
        <strain evidence="5 6">Georgia GA2</strain>
    </source>
</reference>
<evidence type="ECO:0000256" key="2">
    <source>
        <dbReference type="ARBA" id="ARBA00023108"/>
    </source>
</evidence>
<organism evidence="5 6">
    <name type="scientific">Tribolium castaneum</name>
    <name type="common">Red flour beetle</name>
    <dbReference type="NCBI Taxonomy" id="7070"/>
    <lineage>
        <taxon>Eukaryota</taxon>
        <taxon>Metazoa</taxon>
        <taxon>Ecdysozoa</taxon>
        <taxon>Arthropoda</taxon>
        <taxon>Hexapoda</taxon>
        <taxon>Insecta</taxon>
        <taxon>Pterygota</taxon>
        <taxon>Neoptera</taxon>
        <taxon>Endopterygota</taxon>
        <taxon>Coleoptera</taxon>
        <taxon>Polyphaga</taxon>
        <taxon>Cucujiformia</taxon>
        <taxon>Tenebrionidae</taxon>
        <taxon>Tenebrionidae incertae sedis</taxon>
        <taxon>Tribolium</taxon>
    </lineage>
</organism>
<dbReference type="FunCoup" id="D2A5E4">
    <property type="interactions" value="16"/>
</dbReference>
<dbReference type="OrthoDB" id="8190514at2759"/>
<dbReference type="KEGG" id="tca:663474"/>
<reference evidence="5 6" key="2">
    <citation type="journal article" date="2010" name="Nucleic Acids Res.">
        <title>BeetleBase in 2010: revisions to provide comprehensive genomic information for Tribolium castaneum.</title>
        <authorList>
            <person name="Kim H.S."/>
            <person name="Murphy T."/>
            <person name="Xia J."/>
            <person name="Caragea D."/>
            <person name="Park Y."/>
            <person name="Beeman R.W."/>
            <person name="Lorenzen M.D."/>
            <person name="Butcher S."/>
            <person name="Manak J.R."/>
            <person name="Brown S.J."/>
        </authorList>
    </citation>
    <scope>GENOME REANNOTATION</scope>
    <source>
        <strain evidence="5 6">Georgia GA2</strain>
    </source>
</reference>
<comment type="similarity">
    <text evidence="3">Belongs to the TO family.</text>
</comment>
<evidence type="ECO:0000256" key="4">
    <source>
        <dbReference type="SAM" id="SignalP"/>
    </source>
</evidence>
<dbReference type="Proteomes" id="UP000007266">
    <property type="component" value="Linkage group 6"/>
</dbReference>
<evidence type="ECO:0000256" key="3">
    <source>
        <dbReference type="ARBA" id="ARBA00060902"/>
    </source>
</evidence>
<dbReference type="InParanoid" id="D2A5E4"/>
<accession>D2A5E4</accession>
<evidence type="ECO:0000313" key="5">
    <source>
        <dbReference type="EMBL" id="EFA05091.1"/>
    </source>
</evidence>
<sequence>MKKCTLFLFLLVLAFGENAKLPSTFKKCDQSKSDLNSCLTAAIKNAMEQLTEPIKEVGLPSMEPLEVPSLVIGAGTGPVQFQQNYKNLKISGYTKIDQLEATFKDNHLKIAVVFPEIKLVFEYEINGRILVLPISGKGPGAITMVKPKFVIDFPLEEYEKNGTKYYKVGKETLSMQPQKMHFELENLFNGDKLLASNVLQIMNDNWKEVYGDVQASYEEAFGKIFTSIFNNFLSKVPKSDLFDGV</sequence>
<keyword evidence="6" id="KW-1185">Reference proteome</keyword>
<keyword evidence="1 4" id="KW-0732">Signal</keyword>
<dbReference type="PANTHER" id="PTHR11008:SF32">
    <property type="entry name" value="CIRCADIAN CLOCK-CONTROLLED PROTEIN DAYWAKE-RELATED"/>
    <property type="match status" value="1"/>
</dbReference>
<dbReference type="eggNOG" id="ENOG502SQBT">
    <property type="taxonomic scope" value="Eukaryota"/>
</dbReference>
<evidence type="ECO:0000256" key="1">
    <source>
        <dbReference type="ARBA" id="ARBA00022729"/>
    </source>
</evidence>
<keyword evidence="2" id="KW-0090">Biological rhythms</keyword>
<dbReference type="EMBL" id="KQ971345">
    <property type="protein sequence ID" value="EFA05091.1"/>
    <property type="molecule type" value="Genomic_DNA"/>
</dbReference>
<dbReference type="InterPro" id="IPR038606">
    <property type="entry name" value="To_sf"/>
</dbReference>
<dbReference type="PhylomeDB" id="D2A5E4"/>
<dbReference type="AlphaFoldDB" id="D2A5E4"/>
<dbReference type="OMA" id="HGISTMK"/>
<dbReference type="InterPro" id="IPR010562">
    <property type="entry name" value="Haemolymph_juvenile_hormone-bd"/>
</dbReference>
<dbReference type="SMART" id="SM00700">
    <property type="entry name" value="JHBP"/>
    <property type="match status" value="1"/>
</dbReference>
<protein>
    <submittedName>
        <fullName evidence="5">Protein takeout-like Protein</fullName>
    </submittedName>
</protein>
<gene>
    <name evidence="5" type="primary">AUGUSTUS-3.0.2_15189</name>
    <name evidence="5" type="ORF">TcasGA2_TC015189</name>
</gene>
<dbReference type="PANTHER" id="PTHR11008">
    <property type="entry name" value="PROTEIN TAKEOUT-LIKE PROTEIN"/>
    <property type="match status" value="1"/>
</dbReference>
<dbReference type="GO" id="GO:0007623">
    <property type="term" value="P:circadian rhythm"/>
    <property type="evidence" value="ECO:0000318"/>
    <property type="project" value="GO_Central"/>
</dbReference>